<evidence type="ECO:0000256" key="1">
    <source>
        <dbReference type="ARBA" id="ARBA00022448"/>
    </source>
</evidence>
<dbReference type="PIRSF" id="PIRSF000025">
    <property type="entry name" value="Cytc_Bsub_c550"/>
    <property type="match status" value="1"/>
</dbReference>
<dbReference type="GO" id="GO:0016020">
    <property type="term" value="C:membrane"/>
    <property type="evidence" value="ECO:0007669"/>
    <property type="project" value="InterPro"/>
</dbReference>
<organism evidence="11 12">
    <name type="scientific">Sporosarcina newyorkensis</name>
    <dbReference type="NCBI Taxonomy" id="759851"/>
    <lineage>
        <taxon>Bacteria</taxon>
        <taxon>Bacillati</taxon>
        <taxon>Bacillota</taxon>
        <taxon>Bacilli</taxon>
        <taxon>Bacillales</taxon>
        <taxon>Caryophanaceae</taxon>
        <taxon>Sporosarcina</taxon>
    </lineage>
</organism>
<dbReference type="GO" id="GO:0020037">
    <property type="term" value="F:heme binding"/>
    <property type="evidence" value="ECO:0007669"/>
    <property type="project" value="InterPro"/>
</dbReference>
<evidence type="ECO:0000256" key="6">
    <source>
        <dbReference type="PIRSR" id="PIRSR000025-1"/>
    </source>
</evidence>
<feature type="signal peptide" evidence="9">
    <location>
        <begin position="1"/>
        <end position="26"/>
    </location>
</feature>
<sequence>MKNKLLATLFGAALVLGACGGGDDNAADKPAEDTNTNNGAETSNVDAEKVVQTSCVSCHGGNLEGGAGPALDKVGATHSEEEIHDIIINGKGAMPPGIIKGEEADAVAAWLAEKK</sequence>
<feature type="domain" description="Cytochrome c" evidence="10">
    <location>
        <begin position="34"/>
        <end position="115"/>
    </location>
</feature>
<proteinExistence type="predicted"/>
<dbReference type="EMBL" id="FUYJ01000002">
    <property type="protein sequence ID" value="SKA95962.1"/>
    <property type="molecule type" value="Genomic_DNA"/>
</dbReference>
<evidence type="ECO:0000313" key="12">
    <source>
        <dbReference type="Proteomes" id="UP000190042"/>
    </source>
</evidence>
<dbReference type="PROSITE" id="PS51257">
    <property type="entry name" value="PROKAR_LIPOPROTEIN"/>
    <property type="match status" value="1"/>
</dbReference>
<dbReference type="NCBIfam" id="NF045774">
    <property type="entry name" value="cytochro_C551"/>
    <property type="match status" value="1"/>
</dbReference>
<dbReference type="InterPro" id="IPR012218">
    <property type="entry name" value="Cyt_c_BACSU-c550-type"/>
</dbReference>
<dbReference type="InterPro" id="IPR009056">
    <property type="entry name" value="Cyt_c-like_dom"/>
</dbReference>
<accession>A0A1T4Y2E2</accession>
<dbReference type="GO" id="GO:0005506">
    <property type="term" value="F:iron ion binding"/>
    <property type="evidence" value="ECO:0007669"/>
    <property type="project" value="InterPro"/>
</dbReference>
<feature type="chain" id="PRO_5012346101" evidence="9">
    <location>
        <begin position="27"/>
        <end position="115"/>
    </location>
</feature>
<evidence type="ECO:0000256" key="2">
    <source>
        <dbReference type="ARBA" id="ARBA00022617"/>
    </source>
</evidence>
<feature type="region of interest" description="Disordered" evidence="8">
    <location>
        <begin position="23"/>
        <end position="45"/>
    </location>
</feature>
<dbReference type="Gene3D" id="1.10.760.10">
    <property type="entry name" value="Cytochrome c-like domain"/>
    <property type="match status" value="1"/>
</dbReference>
<feature type="binding site" description="axial binding residue" evidence="7">
    <location>
        <position position="59"/>
    </location>
    <ligand>
        <name>heme c</name>
        <dbReference type="ChEBI" id="CHEBI:61717"/>
    </ligand>
    <ligandPart>
        <name>Fe</name>
        <dbReference type="ChEBI" id="CHEBI:18248"/>
    </ligandPart>
</feature>
<dbReference type="PANTHER" id="PTHR37823">
    <property type="entry name" value="CYTOCHROME C-553-LIKE"/>
    <property type="match status" value="1"/>
</dbReference>
<keyword evidence="3 7" id="KW-0479">Metal-binding</keyword>
<protein>
    <submittedName>
        <fullName evidence="11">Cytochrome c551</fullName>
    </submittedName>
</protein>
<evidence type="ECO:0000259" key="10">
    <source>
        <dbReference type="PROSITE" id="PS51007"/>
    </source>
</evidence>
<keyword evidence="1" id="KW-0813">Transport</keyword>
<dbReference type="InterPro" id="IPR054782">
    <property type="entry name" value="Cytochro_C551"/>
</dbReference>
<keyword evidence="4" id="KW-0249">Electron transport</keyword>
<dbReference type="SUPFAM" id="SSF46626">
    <property type="entry name" value="Cytochrome c"/>
    <property type="match status" value="1"/>
</dbReference>
<dbReference type="PANTHER" id="PTHR37823:SF4">
    <property type="entry name" value="MENAQUINOL-CYTOCHROME C REDUCTASE CYTOCHROME B_C SUBUNIT"/>
    <property type="match status" value="1"/>
</dbReference>
<evidence type="ECO:0000256" key="9">
    <source>
        <dbReference type="SAM" id="SignalP"/>
    </source>
</evidence>
<feature type="binding site" description="covalent" evidence="6">
    <location>
        <position position="55"/>
    </location>
    <ligand>
        <name>heme c</name>
        <dbReference type="ChEBI" id="CHEBI:61717"/>
    </ligand>
</feature>
<dbReference type="GO" id="GO:0009055">
    <property type="term" value="F:electron transfer activity"/>
    <property type="evidence" value="ECO:0007669"/>
    <property type="project" value="InterPro"/>
</dbReference>
<evidence type="ECO:0000256" key="4">
    <source>
        <dbReference type="ARBA" id="ARBA00022982"/>
    </source>
</evidence>
<feature type="binding site" description="axial binding residue" evidence="7">
    <location>
        <position position="94"/>
    </location>
    <ligand>
        <name>heme c</name>
        <dbReference type="ChEBI" id="CHEBI:61717"/>
    </ligand>
    <ligandPart>
        <name>Fe</name>
        <dbReference type="ChEBI" id="CHEBI:18248"/>
    </ligandPart>
</feature>
<keyword evidence="12" id="KW-1185">Reference proteome</keyword>
<dbReference type="RefSeq" id="WP_078817319.1">
    <property type="nucleotide sequence ID" value="NZ_FUYJ01000002.1"/>
</dbReference>
<evidence type="ECO:0000256" key="3">
    <source>
        <dbReference type="ARBA" id="ARBA00022723"/>
    </source>
</evidence>
<comment type="PTM">
    <text evidence="6">Binds 1 heme c group covalently per subunit.</text>
</comment>
<name>A0A1T4Y2E2_9BACL</name>
<dbReference type="InterPro" id="IPR036909">
    <property type="entry name" value="Cyt_c-like_dom_sf"/>
</dbReference>
<dbReference type="InterPro" id="IPR051811">
    <property type="entry name" value="Cytochrome_c550/c551-like"/>
</dbReference>
<keyword evidence="9" id="KW-0732">Signal</keyword>
<evidence type="ECO:0000256" key="7">
    <source>
        <dbReference type="PIRSR" id="PIRSR000025-2"/>
    </source>
</evidence>
<keyword evidence="5 7" id="KW-0408">Iron</keyword>
<evidence type="ECO:0000256" key="8">
    <source>
        <dbReference type="SAM" id="MobiDB-lite"/>
    </source>
</evidence>
<dbReference type="AlphaFoldDB" id="A0A1T4Y2E2"/>
<gene>
    <name evidence="11" type="ORF">SAMN04244570_1745</name>
</gene>
<dbReference type="PROSITE" id="PS51007">
    <property type="entry name" value="CYTC"/>
    <property type="match status" value="1"/>
</dbReference>
<evidence type="ECO:0000256" key="5">
    <source>
        <dbReference type="ARBA" id="ARBA00023004"/>
    </source>
</evidence>
<feature type="compositionally biased region" description="Polar residues" evidence="8">
    <location>
        <begin position="33"/>
        <end position="45"/>
    </location>
</feature>
<evidence type="ECO:0000313" key="11">
    <source>
        <dbReference type="EMBL" id="SKA95962.1"/>
    </source>
</evidence>
<dbReference type="Proteomes" id="UP000190042">
    <property type="component" value="Unassembled WGS sequence"/>
</dbReference>
<feature type="binding site" description="covalent" evidence="6">
    <location>
        <position position="58"/>
    </location>
    <ligand>
        <name>heme c</name>
        <dbReference type="ChEBI" id="CHEBI:61717"/>
    </ligand>
</feature>
<keyword evidence="2 6" id="KW-0349">Heme</keyword>
<reference evidence="12" key="1">
    <citation type="submission" date="2017-02" db="EMBL/GenBank/DDBJ databases">
        <authorList>
            <person name="Varghese N."/>
            <person name="Submissions S."/>
        </authorList>
    </citation>
    <scope>NUCLEOTIDE SEQUENCE [LARGE SCALE GENOMIC DNA]</scope>
    <source>
        <strain evidence="12">DSM 23966</strain>
    </source>
</reference>
<dbReference type="Pfam" id="PF13442">
    <property type="entry name" value="Cytochrome_CBB3"/>
    <property type="match status" value="1"/>
</dbReference>